<dbReference type="HOGENOM" id="CLU_214258_0_0_9"/>
<keyword evidence="2" id="KW-1185">Reference proteome</keyword>
<accession>F5RJF2</accession>
<dbReference type="EMBL" id="AFHQ01000009">
    <property type="protein sequence ID" value="EGK61977.1"/>
    <property type="molecule type" value="Genomic_DNA"/>
</dbReference>
<organism evidence="1 2">
    <name type="scientific">Centipeda periodontii DSM 2778</name>
    <dbReference type="NCBI Taxonomy" id="888060"/>
    <lineage>
        <taxon>Bacteria</taxon>
        <taxon>Bacillati</taxon>
        <taxon>Bacillota</taxon>
        <taxon>Negativicutes</taxon>
        <taxon>Selenomonadales</taxon>
        <taxon>Selenomonadaceae</taxon>
        <taxon>Centipeda</taxon>
    </lineage>
</organism>
<dbReference type="Proteomes" id="UP000004067">
    <property type="component" value="Unassembled WGS sequence"/>
</dbReference>
<dbReference type="eggNOG" id="ENOG502ZGWQ">
    <property type="taxonomic scope" value="Bacteria"/>
</dbReference>
<gene>
    <name evidence="1" type="ORF">HMPREF9081_0387</name>
</gene>
<evidence type="ECO:0000313" key="2">
    <source>
        <dbReference type="Proteomes" id="UP000004067"/>
    </source>
</evidence>
<evidence type="ECO:0000313" key="1">
    <source>
        <dbReference type="EMBL" id="EGK61977.1"/>
    </source>
</evidence>
<dbReference type="AlphaFoldDB" id="F5RJF2"/>
<comment type="caution">
    <text evidence="1">The sequence shown here is derived from an EMBL/GenBank/DDBJ whole genome shotgun (WGS) entry which is preliminary data.</text>
</comment>
<reference evidence="1 2" key="1">
    <citation type="submission" date="2011-04" db="EMBL/GenBank/DDBJ databases">
        <authorList>
            <person name="Muzny D."/>
            <person name="Qin X."/>
            <person name="Deng J."/>
            <person name="Jiang H."/>
            <person name="Liu Y."/>
            <person name="Qu J."/>
            <person name="Song X.-Z."/>
            <person name="Zhang L."/>
            <person name="Thornton R."/>
            <person name="Coyle M."/>
            <person name="Francisco L."/>
            <person name="Jackson L."/>
            <person name="Javaid M."/>
            <person name="Korchina V."/>
            <person name="Kovar C."/>
            <person name="Mata R."/>
            <person name="Mathew T."/>
            <person name="Ngo R."/>
            <person name="Nguyen L."/>
            <person name="Nguyen N."/>
            <person name="Okwuonu G."/>
            <person name="Ongeri F."/>
            <person name="Pham C."/>
            <person name="Simmons D."/>
            <person name="Wilczek-Boney K."/>
            <person name="Hale W."/>
            <person name="Jakkamsetti A."/>
            <person name="Pham P."/>
            <person name="Ruth R."/>
            <person name="San Lucas F."/>
            <person name="Warren J."/>
            <person name="Zhang J."/>
            <person name="Zhao Z."/>
            <person name="Zhou C."/>
            <person name="Zhu D."/>
            <person name="Lee S."/>
            <person name="Bess C."/>
            <person name="Blankenburg K."/>
            <person name="Forbes L."/>
            <person name="Fu Q."/>
            <person name="Gubbala S."/>
            <person name="Hirani K."/>
            <person name="Jayaseelan J.C."/>
            <person name="Lara F."/>
            <person name="Munidasa M."/>
            <person name="Palculict T."/>
            <person name="Patil S."/>
            <person name="Pu L.-L."/>
            <person name="Saada N."/>
            <person name="Tang L."/>
            <person name="Weissenberger G."/>
            <person name="Zhu Y."/>
            <person name="Hemphill L."/>
            <person name="Shang Y."/>
            <person name="Youmans B."/>
            <person name="Ayvaz T."/>
            <person name="Ross M."/>
            <person name="Santibanez J."/>
            <person name="Aqrawi P."/>
            <person name="Gross S."/>
            <person name="Joshi V."/>
            <person name="Fowler G."/>
            <person name="Nazareth L."/>
            <person name="Reid J."/>
            <person name="Worley K."/>
            <person name="Petrosino J."/>
            <person name="Highlander S."/>
            <person name="Gibbs R."/>
        </authorList>
    </citation>
    <scope>NUCLEOTIDE SEQUENCE [LARGE SCALE GENOMIC DNA]</scope>
    <source>
        <strain evidence="1 2">DSM 2778</strain>
    </source>
</reference>
<proteinExistence type="predicted"/>
<name>F5RJF2_9FIRM</name>
<sequence length="44" mass="5008">MVQIFCPVKETNRTHSKSYVEDLSTKTGRKRCAKTARLNLSVLP</sequence>
<protein>
    <submittedName>
        <fullName evidence="1">Uncharacterized protein</fullName>
    </submittedName>
</protein>